<name>A0AA40STR0_9NOST</name>
<evidence type="ECO:0000313" key="2">
    <source>
        <dbReference type="Proteomes" id="UP001165986"/>
    </source>
</evidence>
<proteinExistence type="predicted"/>
<dbReference type="AlphaFoldDB" id="A0AA40STR0"/>
<comment type="caution">
    <text evidence="1">The sequence shown here is derived from an EMBL/GenBank/DDBJ whole genome shotgun (WGS) entry which is preliminary data.</text>
</comment>
<keyword evidence="2" id="KW-1185">Reference proteome</keyword>
<protein>
    <submittedName>
        <fullName evidence="1">Uncharacterized protein</fullName>
    </submittedName>
</protein>
<evidence type="ECO:0000313" key="1">
    <source>
        <dbReference type="EMBL" id="MBD6614815.1"/>
    </source>
</evidence>
<organism evidence="1 2">
    <name type="scientific">Komarekiella delphini-convector SJRDD-AB1</name>
    <dbReference type="NCBI Taxonomy" id="2593771"/>
    <lineage>
        <taxon>Bacteria</taxon>
        <taxon>Bacillati</taxon>
        <taxon>Cyanobacteriota</taxon>
        <taxon>Cyanophyceae</taxon>
        <taxon>Nostocales</taxon>
        <taxon>Nostocaceae</taxon>
        <taxon>Komarekiella</taxon>
        <taxon>Komarekiella delphini-convector</taxon>
    </lineage>
</organism>
<gene>
    <name evidence="1" type="ORF">FNW02_02810</name>
</gene>
<sequence>MPKYSVSEVLEILKNLTAEEKLELQQFLPSVLDTISTATKSLESHSQNIGGINIGSGNSDIAFNQLQADRGSTLNQSRTQARLQNADVQEALKLLSTLKQDILVSNALNPIEKKTLEVPIQTIEEELKKPKPDKSLVDQAIEALNKGLTGAAQLADPVLKLAPLVANMWAGI</sequence>
<accession>A0AA40STR0</accession>
<dbReference type="EMBL" id="VJXY01000002">
    <property type="protein sequence ID" value="MBD6614815.1"/>
    <property type="molecule type" value="Genomic_DNA"/>
</dbReference>
<dbReference type="Proteomes" id="UP001165986">
    <property type="component" value="Unassembled WGS sequence"/>
</dbReference>
<dbReference type="RefSeq" id="WP_191756081.1">
    <property type="nucleotide sequence ID" value="NZ_VJXY01000002.1"/>
</dbReference>
<reference evidence="1" key="1">
    <citation type="submission" date="2019-07" db="EMBL/GenBank/DDBJ databases">
        <title>Toxilogical consequences of a new and cryptic species of cyanobacteria (Komarekiella delphini-convector) recovered from the epidermis of a bottlenose dolphin and 1500 ft. in the air.</title>
        <authorList>
            <person name="Brown A.O."/>
            <person name="Dvorak P."/>
            <person name="Villanueva C.D."/>
            <person name="Foss A.J."/>
            <person name="Garvey A.D."/>
            <person name="Gibson Q.A."/>
            <person name="Johansen J.R."/>
            <person name="Casamatta D.A."/>
        </authorList>
    </citation>
    <scope>NUCLEOTIDE SEQUENCE</scope>
    <source>
        <strain evidence="1">SJRDD-AB1</strain>
    </source>
</reference>